<reference evidence="1" key="1">
    <citation type="submission" date="2021-04" db="EMBL/GenBank/DDBJ databases">
        <title>Devosia litorisediminis sp. nov., isolated from a sand dune.</title>
        <authorList>
            <person name="Park S."/>
            <person name="Yoon J.-H."/>
        </authorList>
    </citation>
    <scope>NUCLEOTIDE SEQUENCE</scope>
    <source>
        <strain evidence="1">BSSL-BM10</strain>
    </source>
</reference>
<dbReference type="RefSeq" id="WP_212659310.1">
    <property type="nucleotide sequence ID" value="NZ_JAGXTP010000002.1"/>
</dbReference>
<dbReference type="EMBL" id="JAGXTP010000002">
    <property type="protein sequence ID" value="MBS3849667.1"/>
    <property type="molecule type" value="Genomic_DNA"/>
</dbReference>
<gene>
    <name evidence="1" type="ORF">KD146_13260</name>
</gene>
<evidence type="ECO:0000313" key="2">
    <source>
        <dbReference type="Proteomes" id="UP000678281"/>
    </source>
</evidence>
<protein>
    <submittedName>
        <fullName evidence="1">Uncharacterized protein</fullName>
    </submittedName>
</protein>
<sequence length="157" mass="17158">MAASLRAQEAGWHYSALPGEGDRATMGCDRDASPAAFSCLVVRCEDDFSTGVYVHTSRVEDSGRWEMTLDRENRSPVAEATAAPYGARFGSDAGWLLERLEQGSFVYLRHSDDTNEPFRYISLSGSLYAINRALAWCAPRAPAAEQIPAPDVTPVEP</sequence>
<keyword evidence="2" id="KW-1185">Reference proteome</keyword>
<name>A0A942I6P0_9HYPH</name>
<proteinExistence type="predicted"/>
<organism evidence="1 2">
    <name type="scientific">Devosia litorisediminis</name>
    <dbReference type="NCBI Taxonomy" id="2829817"/>
    <lineage>
        <taxon>Bacteria</taxon>
        <taxon>Pseudomonadati</taxon>
        <taxon>Pseudomonadota</taxon>
        <taxon>Alphaproteobacteria</taxon>
        <taxon>Hyphomicrobiales</taxon>
        <taxon>Devosiaceae</taxon>
        <taxon>Devosia</taxon>
    </lineage>
</organism>
<dbReference type="Proteomes" id="UP000678281">
    <property type="component" value="Unassembled WGS sequence"/>
</dbReference>
<accession>A0A942I6P0</accession>
<comment type="caution">
    <text evidence="1">The sequence shown here is derived from an EMBL/GenBank/DDBJ whole genome shotgun (WGS) entry which is preliminary data.</text>
</comment>
<evidence type="ECO:0000313" key="1">
    <source>
        <dbReference type="EMBL" id="MBS3849667.1"/>
    </source>
</evidence>
<dbReference type="AlphaFoldDB" id="A0A942I6P0"/>